<dbReference type="Gene3D" id="3.40.50.300">
    <property type="entry name" value="P-loop containing nucleotide triphosphate hydrolases"/>
    <property type="match status" value="1"/>
</dbReference>
<feature type="compositionally biased region" description="Basic residues" evidence="9">
    <location>
        <begin position="385"/>
        <end position="394"/>
    </location>
</feature>
<dbReference type="AlphaFoldDB" id="A0A2P2CFM4"/>
<evidence type="ECO:0000256" key="2">
    <source>
        <dbReference type="ARBA" id="ARBA00022448"/>
    </source>
</evidence>
<dbReference type="InterPro" id="IPR013563">
    <property type="entry name" value="Oligopep_ABC_C"/>
</dbReference>
<gene>
    <name evidence="11" type="ORF">NOCA2810005</name>
</gene>
<evidence type="ECO:0000256" key="1">
    <source>
        <dbReference type="ARBA" id="ARBA00004202"/>
    </source>
</evidence>
<keyword evidence="11" id="KW-0378">Hydrolase</keyword>
<dbReference type="PANTHER" id="PTHR43297">
    <property type="entry name" value="OLIGOPEPTIDE TRANSPORT ATP-BINDING PROTEIN APPD"/>
    <property type="match status" value="1"/>
</dbReference>
<dbReference type="InterPro" id="IPR003593">
    <property type="entry name" value="AAA+_ATPase"/>
</dbReference>
<sequence length="608" mass="64640">MEPTGEHTADTVLRVEGLGVTVGRDRRIAVRGVDFQISRGESVGLVGESGSGKTLTCRSVLGLLPPGCAIDGGRITLGSGPSAVELTGARRKAWDQVRGARLGAVFQDPASYLNPSLTVGHQLAEQLRVKRGTSRREARERSIELFAEVGLRHPAEVFHQYPHQLSGGMLQRVLIAIAVALEPELLIADEATTALDVVIQAEILELLSRLRRTHQLSLLLVTHDLAVVAETCDRILVMYGGEIVESGPTAEVLASPNHPYTRALLGVASIGNWQRRTLDVIPGAPPEAGTAMPGCRFAPRCADAGSPRAAPMPSPPAPRDPSPSGRPIRGGPPAACGSASSWRPAHDRPARGLRPDRHLRAATTQGLPRDGCGPVGCRPRDRLRGDRRHRRRDRLRQDHPRAGRGRAGAAGRGTDRLRGHRPGRAARPRAAGVPAHRADPARLPGPAALPRRRPQRRRGGRRAPCRRRCAPGRTGHPGAGVPGPGRAGGRVVPRALPAPALRRAAPARLARPGHRDPAPAAVLRRAGQRSRRVQPQPRPATAGPAAQRARPGRRDHRPRPELAGGHRRPGRGLLPRAAGGAGTDHRGPRAPGPPLHGAARRVGAQRAG</sequence>
<dbReference type="InterPro" id="IPR027417">
    <property type="entry name" value="P-loop_NTPase"/>
</dbReference>
<dbReference type="GO" id="GO:0005524">
    <property type="term" value="F:ATP binding"/>
    <property type="evidence" value="ECO:0007669"/>
    <property type="project" value="UniProtKB-KW"/>
</dbReference>
<evidence type="ECO:0000256" key="9">
    <source>
        <dbReference type="SAM" id="MobiDB-lite"/>
    </source>
</evidence>
<dbReference type="FunFam" id="3.40.50.300:FF:000016">
    <property type="entry name" value="Oligopeptide ABC transporter ATP-binding component"/>
    <property type="match status" value="1"/>
</dbReference>
<dbReference type="InterPro" id="IPR003439">
    <property type="entry name" value="ABC_transporter-like_ATP-bd"/>
</dbReference>
<feature type="region of interest" description="Disordered" evidence="9">
    <location>
        <begin position="291"/>
        <end position="608"/>
    </location>
</feature>
<feature type="compositionally biased region" description="Basic residues" evidence="9">
    <location>
        <begin position="418"/>
        <end position="427"/>
    </location>
</feature>
<dbReference type="SUPFAM" id="SSF52540">
    <property type="entry name" value="P-loop containing nucleoside triphosphate hydrolases"/>
    <property type="match status" value="1"/>
</dbReference>
<keyword evidence="2" id="KW-0813">Transport</keyword>
<evidence type="ECO:0000259" key="10">
    <source>
        <dbReference type="PROSITE" id="PS50893"/>
    </source>
</evidence>
<keyword evidence="5" id="KW-0547">Nucleotide-binding</keyword>
<evidence type="ECO:0000256" key="5">
    <source>
        <dbReference type="ARBA" id="ARBA00022741"/>
    </source>
</evidence>
<dbReference type="InterPro" id="IPR050388">
    <property type="entry name" value="ABC_Ni/Peptide_Import"/>
</dbReference>
<dbReference type="Pfam" id="PF00005">
    <property type="entry name" value="ABC_tran"/>
    <property type="match status" value="1"/>
</dbReference>
<dbReference type="SMART" id="SM00382">
    <property type="entry name" value="AAA"/>
    <property type="match status" value="1"/>
</dbReference>
<name>A0A2P2CFM4_9ZZZZ</name>
<dbReference type="EC" id="3.6.3.24" evidence="11"/>
<keyword evidence="3" id="KW-1003">Cell membrane</keyword>
<proteinExistence type="predicted"/>
<keyword evidence="8" id="KW-0472">Membrane</keyword>
<feature type="compositionally biased region" description="Pro residues" evidence="9">
    <location>
        <begin position="310"/>
        <end position="321"/>
    </location>
</feature>
<feature type="compositionally biased region" description="Low complexity" evidence="9">
    <location>
        <begin position="533"/>
        <end position="549"/>
    </location>
</feature>
<feature type="compositionally biased region" description="Basic and acidic residues" evidence="9">
    <location>
        <begin position="344"/>
        <end position="359"/>
    </location>
</feature>
<feature type="compositionally biased region" description="Low complexity" evidence="9">
    <location>
        <begin position="428"/>
        <end position="449"/>
    </location>
</feature>
<reference evidence="11" key="1">
    <citation type="submission" date="2015-08" db="EMBL/GenBank/DDBJ databases">
        <authorList>
            <person name="Babu N.S."/>
            <person name="Beckwith C.J."/>
            <person name="Beseler K.G."/>
            <person name="Brison A."/>
            <person name="Carone J.V."/>
            <person name="Caskin T.P."/>
            <person name="Diamond M."/>
            <person name="Durham M.E."/>
            <person name="Foxe J.M."/>
            <person name="Go M."/>
            <person name="Henderson B.A."/>
            <person name="Jones I.B."/>
            <person name="McGettigan J.A."/>
            <person name="Micheletti S.J."/>
            <person name="Nasrallah M.E."/>
            <person name="Ortiz D."/>
            <person name="Piller C.R."/>
            <person name="Privatt S.R."/>
            <person name="Schneider S.L."/>
            <person name="Sharp S."/>
            <person name="Smith T.C."/>
            <person name="Stanton J.D."/>
            <person name="Ullery H.E."/>
            <person name="Wilson R.J."/>
            <person name="Serrano M.G."/>
            <person name="Buck G."/>
            <person name="Lee V."/>
            <person name="Wang Y."/>
            <person name="Carvalho R."/>
            <person name="Voegtly L."/>
            <person name="Shi R."/>
            <person name="Duckworth R."/>
            <person name="Johnson A."/>
            <person name="Loviza R."/>
            <person name="Walstead R."/>
            <person name="Shah Z."/>
            <person name="Kiflezghi M."/>
            <person name="Wade K."/>
            <person name="Ball S.L."/>
            <person name="Bradley K.W."/>
            <person name="Asai D.J."/>
            <person name="Bowman C.A."/>
            <person name="Russell D.A."/>
            <person name="Pope W.H."/>
            <person name="Jacobs-Sera D."/>
            <person name="Hendrix R.W."/>
            <person name="Hatfull G.F."/>
        </authorList>
    </citation>
    <scope>NUCLEOTIDE SEQUENCE</scope>
</reference>
<keyword evidence="7" id="KW-1278">Translocase</keyword>
<accession>A0A2P2CFM4</accession>
<feature type="compositionally biased region" description="Gly residues" evidence="9">
    <location>
        <begin position="475"/>
        <end position="488"/>
    </location>
</feature>
<dbReference type="PROSITE" id="PS50893">
    <property type="entry name" value="ABC_TRANSPORTER_2"/>
    <property type="match status" value="1"/>
</dbReference>
<evidence type="ECO:0000256" key="4">
    <source>
        <dbReference type="ARBA" id="ARBA00022519"/>
    </source>
</evidence>
<keyword evidence="6 11" id="KW-0067">ATP-binding</keyword>
<feature type="domain" description="ABC transporter" evidence="10">
    <location>
        <begin position="13"/>
        <end position="265"/>
    </location>
</feature>
<feature type="compositionally biased region" description="Low complexity" evidence="9">
    <location>
        <begin position="322"/>
        <end position="333"/>
    </location>
</feature>
<dbReference type="CDD" id="cd03257">
    <property type="entry name" value="ABC_NikE_OppD_transporters"/>
    <property type="match status" value="1"/>
</dbReference>
<dbReference type="GO" id="GO:0016887">
    <property type="term" value="F:ATP hydrolysis activity"/>
    <property type="evidence" value="ECO:0007669"/>
    <property type="project" value="InterPro"/>
</dbReference>
<evidence type="ECO:0000313" key="11">
    <source>
        <dbReference type="EMBL" id="CUR60779.1"/>
    </source>
</evidence>
<protein>
    <submittedName>
        <fullName evidence="11">Oligopeptide ABC transporter (ATP-binding protein) (Modular protein)</fullName>
        <ecNumber evidence="11">3.6.3.24</ecNumber>
    </submittedName>
</protein>
<evidence type="ECO:0000256" key="3">
    <source>
        <dbReference type="ARBA" id="ARBA00022475"/>
    </source>
</evidence>
<feature type="compositionally biased region" description="Basic residues" evidence="9">
    <location>
        <begin position="450"/>
        <end position="470"/>
    </location>
</feature>
<dbReference type="PANTHER" id="PTHR43297:SF14">
    <property type="entry name" value="ATPASE AAA-TYPE CORE DOMAIN-CONTAINING PROTEIN"/>
    <property type="match status" value="1"/>
</dbReference>
<evidence type="ECO:0000256" key="6">
    <source>
        <dbReference type="ARBA" id="ARBA00022840"/>
    </source>
</evidence>
<dbReference type="PROSITE" id="PS00211">
    <property type="entry name" value="ABC_TRANSPORTER_1"/>
    <property type="match status" value="1"/>
</dbReference>
<dbReference type="InterPro" id="IPR017871">
    <property type="entry name" value="ABC_transporter-like_CS"/>
</dbReference>
<evidence type="ECO:0000256" key="8">
    <source>
        <dbReference type="ARBA" id="ARBA00023136"/>
    </source>
</evidence>
<organism evidence="11">
    <name type="scientific">metagenome</name>
    <dbReference type="NCBI Taxonomy" id="256318"/>
    <lineage>
        <taxon>unclassified sequences</taxon>
        <taxon>metagenomes</taxon>
    </lineage>
</organism>
<dbReference type="GO" id="GO:0005886">
    <property type="term" value="C:plasma membrane"/>
    <property type="evidence" value="ECO:0007669"/>
    <property type="project" value="UniProtKB-SubCell"/>
</dbReference>
<comment type="subcellular location">
    <subcellularLocation>
        <location evidence="1">Cell membrane</location>
        <topology evidence="1">Peripheral membrane protein</topology>
    </subcellularLocation>
</comment>
<dbReference type="GO" id="GO:0015833">
    <property type="term" value="P:peptide transport"/>
    <property type="evidence" value="ECO:0007669"/>
    <property type="project" value="InterPro"/>
</dbReference>
<evidence type="ECO:0000256" key="7">
    <source>
        <dbReference type="ARBA" id="ARBA00022967"/>
    </source>
</evidence>
<feature type="compositionally biased region" description="Low complexity" evidence="9">
    <location>
        <begin position="489"/>
        <end position="510"/>
    </location>
</feature>
<dbReference type="Pfam" id="PF08352">
    <property type="entry name" value="oligo_HPY"/>
    <property type="match status" value="1"/>
</dbReference>
<dbReference type="NCBIfam" id="TIGR01727">
    <property type="entry name" value="oligo_HPY"/>
    <property type="match status" value="1"/>
</dbReference>
<dbReference type="EMBL" id="CZKA01000080">
    <property type="protein sequence ID" value="CUR60779.1"/>
    <property type="molecule type" value="Genomic_DNA"/>
</dbReference>
<keyword evidence="4" id="KW-0997">Cell inner membrane</keyword>